<protein>
    <submittedName>
        <fullName evidence="2">Uncharacterized protein</fullName>
    </submittedName>
</protein>
<organism evidence="2 3">
    <name type="scientific">Ilex paraguariensis</name>
    <name type="common">yerba mate</name>
    <dbReference type="NCBI Taxonomy" id="185542"/>
    <lineage>
        <taxon>Eukaryota</taxon>
        <taxon>Viridiplantae</taxon>
        <taxon>Streptophyta</taxon>
        <taxon>Embryophyta</taxon>
        <taxon>Tracheophyta</taxon>
        <taxon>Spermatophyta</taxon>
        <taxon>Magnoliopsida</taxon>
        <taxon>eudicotyledons</taxon>
        <taxon>Gunneridae</taxon>
        <taxon>Pentapetalae</taxon>
        <taxon>asterids</taxon>
        <taxon>campanulids</taxon>
        <taxon>Aquifoliales</taxon>
        <taxon>Aquifoliaceae</taxon>
        <taxon>Ilex</taxon>
    </lineage>
</organism>
<dbReference type="AlphaFoldDB" id="A0ABC8UFZ8"/>
<feature type="region of interest" description="Disordered" evidence="1">
    <location>
        <begin position="1"/>
        <end position="20"/>
    </location>
</feature>
<comment type="caution">
    <text evidence="2">The sequence shown here is derived from an EMBL/GenBank/DDBJ whole genome shotgun (WGS) entry which is preliminary data.</text>
</comment>
<gene>
    <name evidence="2" type="ORF">ILEXP_LOCUS49833</name>
</gene>
<evidence type="ECO:0000313" key="2">
    <source>
        <dbReference type="EMBL" id="CAK9179883.1"/>
    </source>
</evidence>
<evidence type="ECO:0000256" key="1">
    <source>
        <dbReference type="SAM" id="MobiDB-lite"/>
    </source>
</evidence>
<proteinExistence type="predicted"/>
<sequence length="130" mass="14853">MQRTPPHQLATRPRFPQTPSQFSSQNSVFLFDSMVVSYCHVGYDSRRCCALYALTPQTILFCYLREDLRKDGEGVFLVRAEDVEVEEVALEEGVEEVETEMAEEVETEMVEVEIGQEMVVEAEEVVVVIQ</sequence>
<evidence type="ECO:0000313" key="3">
    <source>
        <dbReference type="Proteomes" id="UP001642360"/>
    </source>
</evidence>
<dbReference type="Proteomes" id="UP001642360">
    <property type="component" value="Unassembled WGS sequence"/>
</dbReference>
<accession>A0ABC8UFZ8</accession>
<keyword evidence="3" id="KW-1185">Reference proteome</keyword>
<dbReference type="EMBL" id="CAUOFW020007613">
    <property type="protein sequence ID" value="CAK9179883.1"/>
    <property type="molecule type" value="Genomic_DNA"/>
</dbReference>
<name>A0ABC8UFZ8_9AQUA</name>
<reference evidence="2 3" key="1">
    <citation type="submission" date="2024-02" db="EMBL/GenBank/DDBJ databases">
        <authorList>
            <person name="Vignale AGUSTIN F."/>
            <person name="Sosa J E."/>
            <person name="Modenutti C."/>
        </authorList>
    </citation>
    <scope>NUCLEOTIDE SEQUENCE [LARGE SCALE GENOMIC DNA]</scope>
</reference>